<dbReference type="Proteomes" id="UP000604117">
    <property type="component" value="Unassembled WGS sequence"/>
</dbReference>
<sequence length="120" mass="12883">MLLSSHVISDLAEACDWLIVVNDGRVQVAGDVEELIGSHQALSGPIEAADALPASISVVSRRTVGRQARLLVRTDRPVFDPHWTSTPLDMAELVVSYLREPDAAALPRPTLATATTDGDR</sequence>
<proteinExistence type="predicted"/>
<accession>A0ABQ4D4V7</accession>
<reference evidence="1 2" key="1">
    <citation type="submission" date="2021-01" db="EMBL/GenBank/DDBJ databases">
        <title>Whole genome shotgun sequence of Asanoa siamensis NBRC 107932.</title>
        <authorList>
            <person name="Komaki H."/>
            <person name="Tamura T."/>
        </authorList>
    </citation>
    <scope>NUCLEOTIDE SEQUENCE [LARGE SCALE GENOMIC DNA]</scope>
    <source>
        <strain evidence="1 2">NBRC 107932</strain>
    </source>
</reference>
<dbReference type="RefSeq" id="WP_239127715.1">
    <property type="nucleotide sequence ID" value="NZ_BONE01000164.1"/>
</dbReference>
<comment type="caution">
    <text evidence="1">The sequence shown here is derived from an EMBL/GenBank/DDBJ whole genome shotgun (WGS) entry which is preliminary data.</text>
</comment>
<name>A0ABQ4D4V7_9ACTN</name>
<evidence type="ECO:0008006" key="3">
    <source>
        <dbReference type="Google" id="ProtNLM"/>
    </source>
</evidence>
<gene>
    <name evidence="1" type="ORF">Asi02nite_80910</name>
</gene>
<organism evidence="1 2">
    <name type="scientific">Asanoa siamensis</name>
    <dbReference type="NCBI Taxonomy" id="926357"/>
    <lineage>
        <taxon>Bacteria</taxon>
        <taxon>Bacillati</taxon>
        <taxon>Actinomycetota</taxon>
        <taxon>Actinomycetes</taxon>
        <taxon>Micromonosporales</taxon>
        <taxon>Micromonosporaceae</taxon>
        <taxon>Asanoa</taxon>
    </lineage>
</organism>
<protein>
    <recommendedName>
        <fullName evidence="3">ABC-2 type transport system ATP-binding protein</fullName>
    </recommendedName>
</protein>
<evidence type="ECO:0000313" key="2">
    <source>
        <dbReference type="Proteomes" id="UP000604117"/>
    </source>
</evidence>
<dbReference type="EMBL" id="BONE01000164">
    <property type="protein sequence ID" value="GIF78573.1"/>
    <property type="molecule type" value="Genomic_DNA"/>
</dbReference>
<keyword evidence="2" id="KW-1185">Reference proteome</keyword>
<evidence type="ECO:0000313" key="1">
    <source>
        <dbReference type="EMBL" id="GIF78573.1"/>
    </source>
</evidence>